<protein>
    <submittedName>
        <fullName evidence="2">MazG nucleotide pyrophosphohydrolase domain-containing protein</fullName>
    </submittedName>
</protein>
<evidence type="ECO:0000259" key="1">
    <source>
        <dbReference type="Pfam" id="PF03819"/>
    </source>
</evidence>
<reference evidence="2" key="1">
    <citation type="submission" date="2023-07" db="EMBL/GenBank/DDBJ databases">
        <title>Gilvimarinus algae sp. nov., isolated from the surface of Kelp.</title>
        <authorList>
            <person name="Sun Y.Y."/>
            <person name="Gong Y."/>
            <person name="Du Z.J."/>
        </authorList>
    </citation>
    <scope>NUCLEOTIDE SEQUENCE</scope>
    <source>
        <strain evidence="2">SDUM040014</strain>
    </source>
</reference>
<name>A0ABT8TDS2_9GAMM</name>
<comment type="caution">
    <text evidence="2">The sequence shown here is derived from an EMBL/GenBank/DDBJ whole genome shotgun (WGS) entry which is preliminary data.</text>
</comment>
<gene>
    <name evidence="2" type="ORF">QWI16_05965</name>
</gene>
<evidence type="ECO:0000313" key="2">
    <source>
        <dbReference type="EMBL" id="MDO3381714.1"/>
    </source>
</evidence>
<proteinExistence type="predicted"/>
<accession>A0ABT8TDS2</accession>
<dbReference type="EMBL" id="JAULRT010000035">
    <property type="protein sequence ID" value="MDO3381714.1"/>
    <property type="molecule type" value="Genomic_DNA"/>
</dbReference>
<dbReference type="Gene3D" id="1.10.287.1080">
    <property type="entry name" value="MazG-like"/>
    <property type="match status" value="1"/>
</dbReference>
<evidence type="ECO:0000313" key="3">
    <source>
        <dbReference type="Proteomes" id="UP001168380"/>
    </source>
</evidence>
<dbReference type="RefSeq" id="WP_302711855.1">
    <property type="nucleotide sequence ID" value="NZ_JAULRT010000035.1"/>
</dbReference>
<feature type="domain" description="NTP pyrophosphohydrolase MazG-like" evidence="1">
    <location>
        <begin position="27"/>
        <end position="93"/>
    </location>
</feature>
<organism evidence="2 3">
    <name type="scientific">Gilvimarinus algae</name>
    <dbReference type="NCBI Taxonomy" id="3058037"/>
    <lineage>
        <taxon>Bacteria</taxon>
        <taxon>Pseudomonadati</taxon>
        <taxon>Pseudomonadota</taxon>
        <taxon>Gammaproteobacteria</taxon>
        <taxon>Cellvibrionales</taxon>
        <taxon>Cellvibrionaceae</taxon>
        <taxon>Gilvimarinus</taxon>
    </lineage>
</organism>
<sequence length="126" mass="14276">MQAFTDLAVLARRKAAFDQNNDWFGSAETYLAELKTEVDELAEAIDLGRHCHTEDELGDVFWDLLNLAVALEAESSVRLDSLLERACRKYRERIGGIESGRRWADIKQEQKRRLAEEQAAFDSGGS</sequence>
<dbReference type="Proteomes" id="UP001168380">
    <property type="component" value="Unassembled WGS sequence"/>
</dbReference>
<dbReference type="InterPro" id="IPR004518">
    <property type="entry name" value="MazG-like_dom"/>
</dbReference>
<dbReference type="Pfam" id="PF03819">
    <property type="entry name" value="MazG"/>
    <property type="match status" value="1"/>
</dbReference>
<keyword evidence="3" id="KW-1185">Reference proteome</keyword>
<dbReference type="SUPFAM" id="SSF101386">
    <property type="entry name" value="all-alpha NTP pyrophosphatases"/>
    <property type="match status" value="1"/>
</dbReference>